<organism evidence="2 3">
    <name type="scientific">Xenorhabdus innexi</name>
    <dbReference type="NCBI Taxonomy" id="290109"/>
    <lineage>
        <taxon>Bacteria</taxon>
        <taxon>Pseudomonadati</taxon>
        <taxon>Pseudomonadota</taxon>
        <taxon>Gammaproteobacteria</taxon>
        <taxon>Enterobacterales</taxon>
        <taxon>Morganellaceae</taxon>
        <taxon>Xenorhabdus</taxon>
    </lineage>
</organism>
<evidence type="ECO:0000313" key="2">
    <source>
        <dbReference type="EMBL" id="SIP75046.1"/>
    </source>
</evidence>
<protein>
    <submittedName>
        <fullName evidence="2">Uncharacterized protein</fullName>
    </submittedName>
</protein>
<dbReference type="OrthoDB" id="9879714at2"/>
<reference evidence="3" key="2">
    <citation type="submission" date="2016-12" db="EMBL/GenBank/DDBJ databases">
        <authorList>
            <person name="Gaudriault S."/>
        </authorList>
    </citation>
    <scope>NUCLEOTIDE SEQUENCE [LARGE SCALE GENOMIC DNA]</scope>
    <source>
        <strain evidence="3">HGB1681 (deposited as PTA-6826 in the American Type Culture Collection)</strain>
    </source>
</reference>
<evidence type="ECO:0000313" key="1">
    <source>
        <dbReference type="EMBL" id="PHM37173.1"/>
    </source>
</evidence>
<dbReference type="Proteomes" id="UP000196435">
    <property type="component" value="Unassembled WGS sequence"/>
</dbReference>
<name>A0A1N6N1U1_9GAMM</name>
<dbReference type="RefSeq" id="WP_086954325.1">
    <property type="nucleotide sequence ID" value="NZ_CAWNQC010000292.1"/>
</dbReference>
<accession>A0A1N6N1U1</accession>
<reference evidence="2" key="1">
    <citation type="submission" date="2016-12" db="EMBL/GenBank/DDBJ databases">
        <authorList>
            <person name="Song W.-J."/>
            <person name="Kurnit D.M."/>
        </authorList>
    </citation>
    <scope>NUCLEOTIDE SEQUENCE [LARGE SCALE GENOMIC DNA]</scope>
    <source>
        <strain evidence="2">HGB1681</strain>
    </source>
</reference>
<dbReference type="AlphaFoldDB" id="A0A1N6N1U1"/>
<gene>
    <name evidence="1" type="ORF">Xinn_01140</name>
    <name evidence="2" type="ORF">XIS1_900081</name>
</gene>
<keyword evidence="4" id="KW-1185">Reference proteome</keyword>
<dbReference type="Proteomes" id="UP000224871">
    <property type="component" value="Unassembled WGS sequence"/>
</dbReference>
<dbReference type="EMBL" id="NIBU01000009">
    <property type="protein sequence ID" value="PHM37173.1"/>
    <property type="molecule type" value="Genomic_DNA"/>
</dbReference>
<sequence>MIVEKYYPFKFSVEESIPEPLARELIAIKQVLVSIIATDYEKKQVIINGLSQSDCPIIKNIVDNIKLIDEDQHQ</sequence>
<proteinExistence type="predicted"/>
<reference evidence="1 4" key="3">
    <citation type="journal article" date="2017" name="Nat. Microbiol.">
        <title>Natural product diversity associated with the nematode symbionts Photorhabdus and Xenorhabdus.</title>
        <authorList>
            <person name="Tobias N.J."/>
            <person name="Wolff H."/>
            <person name="Djahanschiri B."/>
            <person name="Grundmann F."/>
            <person name="Kronenwerth M."/>
            <person name="Shi Y.M."/>
            <person name="Simonyi S."/>
            <person name="Grun P."/>
            <person name="Shapiro-Ilan D."/>
            <person name="Pidot S.J."/>
            <person name="Stinear T.P."/>
            <person name="Ebersberger I."/>
            <person name="Bode H.B."/>
        </authorList>
    </citation>
    <scope>NUCLEOTIDE SEQUENCE [LARGE SCALE GENOMIC DNA]</scope>
    <source>
        <strain evidence="1 4">DSM 16336</strain>
    </source>
</reference>
<dbReference type="EMBL" id="FTLG01000237">
    <property type="protein sequence ID" value="SIP75046.1"/>
    <property type="molecule type" value="Genomic_DNA"/>
</dbReference>
<evidence type="ECO:0000313" key="4">
    <source>
        <dbReference type="Proteomes" id="UP000224871"/>
    </source>
</evidence>
<evidence type="ECO:0000313" key="3">
    <source>
        <dbReference type="Proteomes" id="UP000196435"/>
    </source>
</evidence>